<feature type="chain" id="PRO_5004610917" evidence="1">
    <location>
        <begin position="23"/>
        <end position="129"/>
    </location>
</feature>
<evidence type="ECO:0000313" key="3">
    <source>
        <dbReference type="EMBL" id="ERJ98548.1"/>
    </source>
</evidence>
<keyword evidence="1" id="KW-0732">Signal</keyword>
<name>U1FKD9_TRESO</name>
<dbReference type="Proteomes" id="UP000016412">
    <property type="component" value="Unassembled WGS sequence"/>
</dbReference>
<dbReference type="PATRIC" id="fig|1125725.3.peg.2225"/>
<evidence type="ECO:0000313" key="5">
    <source>
        <dbReference type="Proteomes" id="UP000016646"/>
    </source>
</evidence>
<dbReference type="Gene3D" id="3.30.110.70">
    <property type="entry name" value="Hypothetical protein apc22750. Chain B"/>
    <property type="match status" value="1"/>
</dbReference>
<sequence>MKKMFIVLFFCIFSVTVLFSCATGSALITGTKRTATNPENVVIYTEAPPKYEVIGIVTASSDLGWTEQGDLNYAIAELKKQAAKIGANGIILENVGTSNSGGIISYGVYIPVTAKNVSGKAIYVSDDIN</sequence>
<comment type="caution">
    <text evidence="2">The sequence shown here is derived from an EMBL/GenBank/DDBJ whole genome shotgun (WGS) entry which is preliminary data.</text>
</comment>
<reference evidence="4 5" key="1">
    <citation type="submission" date="2013-08" db="EMBL/GenBank/DDBJ databases">
        <authorList>
            <person name="Durkin A.S."/>
            <person name="Haft D.R."/>
            <person name="McCorrison J."/>
            <person name="Torralba M."/>
            <person name="Gillis M."/>
            <person name="Haft D.H."/>
            <person name="Methe B."/>
            <person name="Sutton G."/>
            <person name="Nelson K.E."/>
        </authorList>
    </citation>
    <scope>NUCLEOTIDE SEQUENCE [LARGE SCALE GENOMIC DNA]</scope>
    <source>
        <strain evidence="3 5">ATCC 35536</strain>
        <strain evidence="2 4">VPI DR56BR1116</strain>
    </source>
</reference>
<evidence type="ECO:0000256" key="1">
    <source>
        <dbReference type="SAM" id="SignalP"/>
    </source>
</evidence>
<accession>U1FKD9</accession>
<feature type="signal peptide" evidence="1">
    <location>
        <begin position="1"/>
        <end position="22"/>
    </location>
</feature>
<gene>
    <name evidence="3" type="ORF">HMPREF0860_0235</name>
    <name evidence="2" type="ORF">HMPREF1325_0255</name>
</gene>
<dbReference type="eggNOG" id="ENOG5032P47">
    <property type="taxonomic scope" value="Bacteria"/>
</dbReference>
<organism evidence="2 4">
    <name type="scientific">Treponema socranskii subsp. socranskii VPI DR56BR1116 = ATCC 35536</name>
    <dbReference type="NCBI Taxonomy" id="1125725"/>
    <lineage>
        <taxon>Bacteria</taxon>
        <taxon>Pseudomonadati</taxon>
        <taxon>Spirochaetota</taxon>
        <taxon>Spirochaetia</taxon>
        <taxon>Spirochaetales</taxon>
        <taxon>Treponemataceae</taxon>
        <taxon>Treponema</taxon>
    </lineage>
</organism>
<dbReference type="EMBL" id="AUZJ01000057">
    <property type="protein sequence ID" value="ERF59826.1"/>
    <property type="molecule type" value="Genomic_DNA"/>
</dbReference>
<dbReference type="AlphaFoldDB" id="U1FKD9"/>
<keyword evidence="5" id="KW-1185">Reference proteome</keyword>
<dbReference type="RefSeq" id="WP_021331224.1">
    <property type="nucleotide sequence ID" value="NZ_AUZJ01000057.1"/>
</dbReference>
<dbReference type="STRING" id="1125725.HMPREF1325_0255"/>
<dbReference type="EMBL" id="AVQI01000080">
    <property type="protein sequence ID" value="ERJ98548.1"/>
    <property type="molecule type" value="Genomic_DNA"/>
</dbReference>
<dbReference type="PROSITE" id="PS51257">
    <property type="entry name" value="PROKAR_LIPOPROTEIN"/>
    <property type="match status" value="1"/>
</dbReference>
<protein>
    <submittedName>
        <fullName evidence="2 3">Lipoprotein</fullName>
    </submittedName>
</protein>
<evidence type="ECO:0000313" key="2">
    <source>
        <dbReference type="EMBL" id="ERF59826.1"/>
    </source>
</evidence>
<proteinExistence type="predicted"/>
<keyword evidence="2" id="KW-0449">Lipoprotein</keyword>
<evidence type="ECO:0000313" key="4">
    <source>
        <dbReference type="Proteomes" id="UP000016412"/>
    </source>
</evidence>
<dbReference type="Proteomes" id="UP000016646">
    <property type="component" value="Unassembled WGS sequence"/>
</dbReference>